<sequence length="62" mass="6985">MKNLEKFEVRELSAQEIAEIEGGFWNYVVSAIAYVAYEWAANPTAHNNAVAEGYNSYESKIP</sequence>
<evidence type="ECO:0000313" key="2">
    <source>
        <dbReference type="Proteomes" id="UP000598350"/>
    </source>
</evidence>
<reference evidence="1 2" key="1">
    <citation type="submission" date="2020-05" db="EMBL/GenBank/DDBJ databases">
        <title>The draft genome sequence of Maribacter arenosus CAU 1321.</title>
        <authorList>
            <person name="Mu L."/>
        </authorList>
    </citation>
    <scope>NUCLEOTIDE SEQUENCE [LARGE SCALE GENOMIC DNA]</scope>
    <source>
        <strain evidence="1 2">CAU 1321</strain>
    </source>
</reference>
<dbReference type="Proteomes" id="UP000598350">
    <property type="component" value="Unassembled WGS sequence"/>
</dbReference>
<comment type="caution">
    <text evidence="1">The sequence shown here is derived from an EMBL/GenBank/DDBJ whole genome shotgun (WGS) entry which is preliminary data.</text>
</comment>
<keyword evidence="2" id="KW-1185">Reference proteome</keyword>
<evidence type="ECO:0000313" key="1">
    <source>
        <dbReference type="EMBL" id="MBD0850500.1"/>
    </source>
</evidence>
<organism evidence="1 2">
    <name type="scientific">Maribacter arenosus</name>
    <dbReference type="NCBI Taxonomy" id="1854708"/>
    <lineage>
        <taxon>Bacteria</taxon>
        <taxon>Pseudomonadati</taxon>
        <taxon>Bacteroidota</taxon>
        <taxon>Flavobacteriia</taxon>
        <taxon>Flavobacteriales</taxon>
        <taxon>Flavobacteriaceae</taxon>
        <taxon>Maribacter</taxon>
    </lineage>
</organism>
<accession>A0ABR7VCD9</accession>
<dbReference type="EMBL" id="JABTCG010000002">
    <property type="protein sequence ID" value="MBD0850500.1"/>
    <property type="molecule type" value="Genomic_DNA"/>
</dbReference>
<evidence type="ECO:0008006" key="3">
    <source>
        <dbReference type="Google" id="ProtNLM"/>
    </source>
</evidence>
<protein>
    <recommendedName>
        <fullName evidence="3">Class IIb bacteriocin, lactobin A/cerein 7B family</fullName>
    </recommendedName>
</protein>
<dbReference type="RefSeq" id="WP_188313625.1">
    <property type="nucleotide sequence ID" value="NZ_JABTCG010000002.1"/>
</dbReference>
<gene>
    <name evidence="1" type="ORF">HPE63_07460</name>
</gene>
<name>A0ABR7VCD9_9FLAO</name>
<proteinExistence type="predicted"/>